<proteinExistence type="predicted"/>
<sequence>MAEEYQPLPPPVGRDALFVRHRLQSPRVAQSAYIAPNAVLCGDVTVGPHSRVLFGAVITAEGGPVEIGAHCVIMENAVVRGVARHPARLGDHVLVGPHAALTGCVIEGDTRIATGAMVFNGARVEVGAEIDFHAVVHVNTRVPAGTFVPMGWFAGGDPAELVAPGEHERIRELLGPLDYSGTVFGVGRTDMPDIARRYARALALHHRDTILQPSQHDVLPEEPAEGNGNQRGRSSSTKVTADQRFL</sequence>
<dbReference type="Gene3D" id="2.160.10.10">
    <property type="entry name" value="Hexapeptide repeat proteins"/>
    <property type="match status" value="1"/>
</dbReference>
<protein>
    <recommendedName>
        <fullName evidence="4">Carbonic anhydrase or acetyltransferase, isoleucine patch superfamily</fullName>
    </recommendedName>
</protein>
<dbReference type="EMBL" id="BAABIC010000015">
    <property type="protein sequence ID" value="GAA4700396.1"/>
    <property type="molecule type" value="Genomic_DNA"/>
</dbReference>
<feature type="region of interest" description="Disordered" evidence="1">
    <location>
        <begin position="211"/>
        <end position="246"/>
    </location>
</feature>
<dbReference type="PANTHER" id="PTHR13061:SF29">
    <property type="entry name" value="GAMMA CARBONIC ANHYDRASE-LIKE 1, MITOCHONDRIAL-RELATED"/>
    <property type="match status" value="1"/>
</dbReference>
<dbReference type="PANTHER" id="PTHR13061">
    <property type="entry name" value="DYNACTIN SUBUNIT P25"/>
    <property type="match status" value="1"/>
</dbReference>
<organism evidence="2 3">
    <name type="scientific">Pseudonocardia yuanmonensis</name>
    <dbReference type="NCBI Taxonomy" id="1095914"/>
    <lineage>
        <taxon>Bacteria</taxon>
        <taxon>Bacillati</taxon>
        <taxon>Actinomycetota</taxon>
        <taxon>Actinomycetes</taxon>
        <taxon>Pseudonocardiales</taxon>
        <taxon>Pseudonocardiaceae</taxon>
        <taxon>Pseudonocardia</taxon>
    </lineage>
</organism>
<dbReference type="Proteomes" id="UP001500325">
    <property type="component" value="Unassembled WGS sequence"/>
</dbReference>
<reference evidence="3" key="1">
    <citation type="journal article" date="2019" name="Int. J. Syst. Evol. Microbiol.">
        <title>The Global Catalogue of Microorganisms (GCM) 10K type strain sequencing project: providing services to taxonomists for standard genome sequencing and annotation.</title>
        <authorList>
            <consortium name="The Broad Institute Genomics Platform"/>
            <consortium name="The Broad Institute Genome Sequencing Center for Infectious Disease"/>
            <person name="Wu L."/>
            <person name="Ma J."/>
        </authorList>
    </citation>
    <scope>NUCLEOTIDE SEQUENCE [LARGE SCALE GENOMIC DNA]</scope>
    <source>
        <strain evidence="3">JCM 18055</strain>
    </source>
</reference>
<dbReference type="SUPFAM" id="SSF51161">
    <property type="entry name" value="Trimeric LpxA-like enzymes"/>
    <property type="match status" value="1"/>
</dbReference>
<dbReference type="InterPro" id="IPR050484">
    <property type="entry name" value="Transf_Hexapept/Carb_Anhydrase"/>
</dbReference>
<keyword evidence="3" id="KW-1185">Reference proteome</keyword>
<feature type="compositionally biased region" description="Polar residues" evidence="1">
    <location>
        <begin position="227"/>
        <end position="240"/>
    </location>
</feature>
<gene>
    <name evidence="2" type="ORF">GCM10023215_43930</name>
</gene>
<evidence type="ECO:0000313" key="2">
    <source>
        <dbReference type="EMBL" id="GAA4700396.1"/>
    </source>
</evidence>
<evidence type="ECO:0000256" key="1">
    <source>
        <dbReference type="SAM" id="MobiDB-lite"/>
    </source>
</evidence>
<accession>A0ABP8X873</accession>
<dbReference type="RefSeq" id="WP_345382604.1">
    <property type="nucleotide sequence ID" value="NZ_BAABIC010000015.1"/>
</dbReference>
<name>A0ABP8X873_9PSEU</name>
<dbReference type="InterPro" id="IPR011004">
    <property type="entry name" value="Trimer_LpxA-like_sf"/>
</dbReference>
<evidence type="ECO:0000313" key="3">
    <source>
        <dbReference type="Proteomes" id="UP001500325"/>
    </source>
</evidence>
<evidence type="ECO:0008006" key="4">
    <source>
        <dbReference type="Google" id="ProtNLM"/>
    </source>
</evidence>
<comment type="caution">
    <text evidence="2">The sequence shown here is derived from an EMBL/GenBank/DDBJ whole genome shotgun (WGS) entry which is preliminary data.</text>
</comment>